<keyword evidence="2" id="KW-1185">Reference proteome</keyword>
<organism evidence="1 2">
    <name type="scientific">Penicillium oxalicum (strain 114-2 / CGMCC 5302)</name>
    <name type="common">Penicillium decumbens</name>
    <dbReference type="NCBI Taxonomy" id="933388"/>
    <lineage>
        <taxon>Eukaryota</taxon>
        <taxon>Fungi</taxon>
        <taxon>Dikarya</taxon>
        <taxon>Ascomycota</taxon>
        <taxon>Pezizomycotina</taxon>
        <taxon>Eurotiomycetes</taxon>
        <taxon>Eurotiomycetidae</taxon>
        <taxon>Eurotiales</taxon>
        <taxon>Aspergillaceae</taxon>
        <taxon>Penicillium</taxon>
    </lineage>
</organism>
<reference evidence="1 2" key="1">
    <citation type="journal article" date="2013" name="PLoS ONE">
        <title>Genomic and secretomic analyses reveal unique features of the lignocellulolytic enzyme system of Penicillium decumbens.</title>
        <authorList>
            <person name="Liu G."/>
            <person name="Zhang L."/>
            <person name="Wei X."/>
            <person name="Zou G."/>
            <person name="Qin Y."/>
            <person name="Ma L."/>
            <person name="Li J."/>
            <person name="Zheng H."/>
            <person name="Wang S."/>
            <person name="Wang C."/>
            <person name="Xun L."/>
            <person name="Zhao G.-P."/>
            <person name="Zhou Z."/>
            <person name="Qu Y."/>
        </authorList>
    </citation>
    <scope>NUCLEOTIDE SEQUENCE [LARGE SCALE GENOMIC DNA]</scope>
    <source>
        <strain evidence="2">114-2 / CGMCC 5302</strain>
    </source>
</reference>
<accession>S8ANT2</accession>
<dbReference type="Proteomes" id="UP000019376">
    <property type="component" value="Unassembled WGS sequence"/>
</dbReference>
<gene>
    <name evidence="1" type="ORF">PDE_02511</name>
</gene>
<name>S8ANT2_PENO1</name>
<evidence type="ECO:0000313" key="1">
    <source>
        <dbReference type="EMBL" id="EPS27568.1"/>
    </source>
</evidence>
<sequence>MPVKSHSTWLRIVTEDIVRTRATAEGLVESCRTIHHLQCMECEWCRGVVLWVEGRCCPGEVTFIIPLSSSRRRGNQSCRAVKFRLYPFPEHSPLFWKILIHGNMGATCLCNGPADRDDVEEKCCVGTDLESIIGLFPISMKIGDGVKLQG</sequence>
<dbReference type="AlphaFoldDB" id="S8ANT2"/>
<proteinExistence type="predicted"/>
<dbReference type="HOGENOM" id="CLU_1741211_0_0_1"/>
<dbReference type="EMBL" id="KB644410">
    <property type="protein sequence ID" value="EPS27568.1"/>
    <property type="molecule type" value="Genomic_DNA"/>
</dbReference>
<evidence type="ECO:0000313" key="2">
    <source>
        <dbReference type="Proteomes" id="UP000019376"/>
    </source>
</evidence>
<protein>
    <submittedName>
        <fullName evidence="1">Uncharacterized protein</fullName>
    </submittedName>
</protein>